<evidence type="ECO:0000256" key="1">
    <source>
        <dbReference type="SAM" id="MobiDB-lite"/>
    </source>
</evidence>
<feature type="domain" description="MULE transposase" evidence="2">
    <location>
        <begin position="180"/>
        <end position="274"/>
    </location>
</feature>
<reference evidence="3 4" key="1">
    <citation type="submission" date="2024-04" db="EMBL/GenBank/DDBJ databases">
        <authorList>
            <person name="Fracassetti M."/>
        </authorList>
    </citation>
    <scope>NUCLEOTIDE SEQUENCE [LARGE SCALE GENOMIC DNA]</scope>
</reference>
<accession>A0AAV2EDK4</accession>
<evidence type="ECO:0000313" key="3">
    <source>
        <dbReference type="EMBL" id="CAL1383645.1"/>
    </source>
</evidence>
<dbReference type="Pfam" id="PF10551">
    <property type="entry name" value="MULE"/>
    <property type="match status" value="1"/>
</dbReference>
<dbReference type="EMBL" id="OZ034817">
    <property type="protein sequence ID" value="CAL1383645.1"/>
    <property type="molecule type" value="Genomic_DNA"/>
</dbReference>
<name>A0AAV2EDK4_9ROSI</name>
<dbReference type="InterPro" id="IPR018289">
    <property type="entry name" value="MULE_transposase_dom"/>
</dbReference>
<gene>
    <name evidence="3" type="ORF">LTRI10_LOCUS24907</name>
</gene>
<sequence length="589" mass="67742">MDCNHGKRSKSYTPDLAKTRRISKSGKQGCQFRVVVRSSLVDGKCKWRILGVTDRYGKPKGFHNHKLEVYAEGSKQRNALSNEEKIEIKELEATHTQAKDIRSFINRKFDAHHNMDQVYNETAKIRRERLGGLSPMRWTFIEADRLGYFIGVDFDEDRRVTRLFLSHPESIKMLSAWYFVILIDSTYKTNKYKQPLVQLIGVSPVKKNFNIGFALVSDETKETYAWVLSQLKNVLGGRRPDAFVTDKEGGLGVSVREIFPSSAHLLCVWHMKKNIEAKMMSLGISRESAEAFVAGPWQTLMNANTQGGFQRRWVDLQTSDWGKNPRFMNYLRGEWIPCAQRWAHCYTNRVFHIGNTSTNRVESAHSSLKKWLASSTHKIDTLFLRYHTSIEGKVTELRKELEDSRLKVFKLADGPPYGHLNMKVSLWAIESLMKERAREIVQRCGCRLHETHGLPCKCKMDALSDVGMELHPHHLHRFWSSLVYESPPDGAKWEDHYATERGIFAAMVEDVYRQGPAAVRKASQLLLPHIRPQVAGLLEPRESEAPKGRPPKRSNTRDPSWFEHERTRSAKRSKTNENTRKTHKTTPAG</sequence>
<dbReference type="InterPro" id="IPR052579">
    <property type="entry name" value="Zinc_finger_SWIM"/>
</dbReference>
<feature type="region of interest" description="Disordered" evidence="1">
    <location>
        <begin position="537"/>
        <end position="589"/>
    </location>
</feature>
<evidence type="ECO:0000259" key="2">
    <source>
        <dbReference type="Pfam" id="PF10551"/>
    </source>
</evidence>
<evidence type="ECO:0000313" key="4">
    <source>
        <dbReference type="Proteomes" id="UP001497516"/>
    </source>
</evidence>
<dbReference type="PANTHER" id="PTHR31569">
    <property type="entry name" value="SWIM-TYPE DOMAIN-CONTAINING PROTEIN"/>
    <property type="match status" value="1"/>
</dbReference>
<keyword evidence="4" id="KW-1185">Reference proteome</keyword>
<dbReference type="PANTHER" id="PTHR31569:SF4">
    <property type="entry name" value="SWIM-TYPE DOMAIN-CONTAINING PROTEIN"/>
    <property type="match status" value="1"/>
</dbReference>
<feature type="region of interest" description="Disordered" evidence="1">
    <location>
        <begin position="1"/>
        <end position="20"/>
    </location>
</feature>
<proteinExistence type="predicted"/>
<dbReference type="Proteomes" id="UP001497516">
    <property type="component" value="Chromosome 4"/>
</dbReference>
<protein>
    <recommendedName>
        <fullName evidence="2">MULE transposase domain-containing protein</fullName>
    </recommendedName>
</protein>
<organism evidence="3 4">
    <name type="scientific">Linum trigynum</name>
    <dbReference type="NCBI Taxonomy" id="586398"/>
    <lineage>
        <taxon>Eukaryota</taxon>
        <taxon>Viridiplantae</taxon>
        <taxon>Streptophyta</taxon>
        <taxon>Embryophyta</taxon>
        <taxon>Tracheophyta</taxon>
        <taxon>Spermatophyta</taxon>
        <taxon>Magnoliopsida</taxon>
        <taxon>eudicotyledons</taxon>
        <taxon>Gunneridae</taxon>
        <taxon>Pentapetalae</taxon>
        <taxon>rosids</taxon>
        <taxon>fabids</taxon>
        <taxon>Malpighiales</taxon>
        <taxon>Linaceae</taxon>
        <taxon>Linum</taxon>
    </lineage>
</organism>
<feature type="compositionally biased region" description="Basic residues" evidence="1">
    <location>
        <begin position="1"/>
        <end position="10"/>
    </location>
</feature>
<dbReference type="AlphaFoldDB" id="A0AAV2EDK4"/>
<feature type="compositionally biased region" description="Basic and acidic residues" evidence="1">
    <location>
        <begin position="560"/>
        <end position="580"/>
    </location>
</feature>